<dbReference type="SMART" id="SM00730">
    <property type="entry name" value="PSN"/>
    <property type="match status" value="1"/>
</dbReference>
<sequence>MSTGTDWDLISSYAGLLSLATLSIYAGSHGSVTLRKAKYTPEKGEARTDEDEEEEEEIPDRLSSQDAYLFPVIGSVVLFSLYLVVKYFGKEWINWLLQWYFTFAGVGSVGKSLVSLARWALGKDKWRRFDKIQLFCRKGQHELVSVSLRTPSLFLIPLGAVPSMIYNFGSSTTRRSGLLTDVLALSFAHNALSLLKIDSFKTGCVLLSGLFLYDIWWVFGTEVMVEVATTLDVPIKILWPKSMTVSTARGFTMLGLGDIVVPGMFIALALRYDYHRSDKTQGMSFSKPYFHAGLLAYVVGLVTTMSVMHFFGHAQPALLYLSPACIISFFVTAFAKGDFTQAWAWSDEPTPPKSNEGKAGASAGGSAPEPTAVGADGGSTSGGPEQEPSQEPDDSATKLEKIN</sequence>
<dbReference type="PANTHER" id="PTHR12174:SF23">
    <property type="entry name" value="MINOR HISTOCOMPATIBILITY ANTIGEN H13"/>
    <property type="match status" value="1"/>
</dbReference>
<dbReference type="EMBL" id="JADCUA010000006">
    <property type="protein sequence ID" value="KAH9839409.1"/>
    <property type="molecule type" value="Genomic_DNA"/>
</dbReference>
<feature type="transmembrane region" description="Helical" evidence="9">
    <location>
        <begin position="97"/>
        <end position="121"/>
    </location>
</feature>
<dbReference type="Pfam" id="PF04258">
    <property type="entry name" value="Peptidase_A22B"/>
    <property type="match status" value="1"/>
</dbReference>
<accession>A0ABQ8KMR7</accession>
<dbReference type="InterPro" id="IPR006639">
    <property type="entry name" value="Preselin/SPP"/>
</dbReference>
<dbReference type="InterPro" id="IPR007369">
    <property type="entry name" value="Peptidase_A22B_SPP"/>
</dbReference>
<feature type="transmembrane region" description="Helical" evidence="9">
    <location>
        <begin position="250"/>
        <end position="270"/>
    </location>
</feature>
<feature type="transmembrane region" description="Helical" evidence="9">
    <location>
        <begin position="67"/>
        <end position="85"/>
    </location>
</feature>
<gene>
    <name evidence="10" type="ORF">C8Q71DRAFT_510736</name>
</gene>
<name>A0ABQ8KMR7_9APHY</name>
<reference evidence="10 11" key="1">
    <citation type="journal article" date="2021" name="Environ. Microbiol.">
        <title>Gene family expansions and transcriptome signatures uncover fungal adaptations to wood decay.</title>
        <authorList>
            <person name="Hage H."/>
            <person name="Miyauchi S."/>
            <person name="Viragh M."/>
            <person name="Drula E."/>
            <person name="Min B."/>
            <person name="Chaduli D."/>
            <person name="Navarro D."/>
            <person name="Favel A."/>
            <person name="Norest M."/>
            <person name="Lesage-Meessen L."/>
            <person name="Balint B."/>
            <person name="Merenyi Z."/>
            <person name="de Eugenio L."/>
            <person name="Morin E."/>
            <person name="Martinez A.T."/>
            <person name="Baldrian P."/>
            <person name="Stursova M."/>
            <person name="Martinez M.J."/>
            <person name="Novotny C."/>
            <person name="Magnuson J.K."/>
            <person name="Spatafora J.W."/>
            <person name="Maurice S."/>
            <person name="Pangilinan J."/>
            <person name="Andreopoulos W."/>
            <person name="LaButti K."/>
            <person name="Hundley H."/>
            <person name="Na H."/>
            <person name="Kuo A."/>
            <person name="Barry K."/>
            <person name="Lipzen A."/>
            <person name="Henrissat B."/>
            <person name="Riley R."/>
            <person name="Ahrendt S."/>
            <person name="Nagy L.G."/>
            <person name="Grigoriev I.V."/>
            <person name="Martin F."/>
            <person name="Rosso M.N."/>
        </authorList>
    </citation>
    <scope>NUCLEOTIDE SEQUENCE [LARGE SCALE GENOMIC DNA]</scope>
    <source>
        <strain evidence="10 11">CIRM-BRFM 1785</strain>
    </source>
</reference>
<evidence type="ECO:0000256" key="2">
    <source>
        <dbReference type="ARBA" id="ARBA00006859"/>
    </source>
</evidence>
<keyword evidence="3 9" id="KW-0812">Transmembrane</keyword>
<evidence type="ECO:0000256" key="3">
    <source>
        <dbReference type="ARBA" id="ARBA00022692"/>
    </source>
</evidence>
<evidence type="ECO:0000256" key="8">
    <source>
        <dbReference type="SAM" id="MobiDB-lite"/>
    </source>
</evidence>
<evidence type="ECO:0000256" key="6">
    <source>
        <dbReference type="ARBA" id="ARBA00022989"/>
    </source>
</evidence>
<keyword evidence="7 9" id="KW-0472">Membrane</keyword>
<keyword evidence="4" id="KW-0378">Hydrolase</keyword>
<keyword evidence="5" id="KW-0256">Endoplasmic reticulum</keyword>
<evidence type="ECO:0000256" key="9">
    <source>
        <dbReference type="SAM" id="Phobius"/>
    </source>
</evidence>
<feature type="region of interest" description="Disordered" evidence="8">
    <location>
        <begin position="345"/>
        <end position="403"/>
    </location>
</feature>
<keyword evidence="11" id="KW-1185">Reference proteome</keyword>
<feature type="compositionally biased region" description="Low complexity" evidence="8">
    <location>
        <begin position="357"/>
        <end position="367"/>
    </location>
</feature>
<protein>
    <submittedName>
        <fullName evidence="10">Signal peptide peptidase-domain-containing protein</fullName>
    </submittedName>
</protein>
<dbReference type="PANTHER" id="PTHR12174">
    <property type="entry name" value="SIGNAL PEPTIDE PEPTIDASE"/>
    <property type="match status" value="1"/>
</dbReference>
<comment type="subcellular location">
    <subcellularLocation>
        <location evidence="1">Endoplasmic reticulum membrane</location>
        <topology evidence="1">Multi-pass membrane protein</topology>
    </subcellularLocation>
</comment>
<proteinExistence type="inferred from homology"/>
<feature type="transmembrane region" description="Helical" evidence="9">
    <location>
        <begin position="317"/>
        <end position="335"/>
    </location>
</feature>
<dbReference type="Proteomes" id="UP000814176">
    <property type="component" value="Unassembled WGS sequence"/>
</dbReference>
<evidence type="ECO:0000256" key="1">
    <source>
        <dbReference type="ARBA" id="ARBA00004477"/>
    </source>
</evidence>
<feature type="transmembrane region" description="Helical" evidence="9">
    <location>
        <begin position="12"/>
        <end position="34"/>
    </location>
</feature>
<feature type="transmembrane region" description="Helical" evidence="9">
    <location>
        <begin position="202"/>
        <end position="219"/>
    </location>
</feature>
<evidence type="ECO:0000313" key="10">
    <source>
        <dbReference type="EMBL" id="KAH9839409.1"/>
    </source>
</evidence>
<evidence type="ECO:0000256" key="7">
    <source>
        <dbReference type="ARBA" id="ARBA00023136"/>
    </source>
</evidence>
<comment type="similarity">
    <text evidence="2">Belongs to the peptidase A22B family.</text>
</comment>
<keyword evidence="6 9" id="KW-1133">Transmembrane helix</keyword>
<evidence type="ECO:0000313" key="11">
    <source>
        <dbReference type="Proteomes" id="UP000814176"/>
    </source>
</evidence>
<dbReference type="GeneID" id="71999781"/>
<feature type="transmembrane region" description="Helical" evidence="9">
    <location>
        <begin position="290"/>
        <end position="311"/>
    </location>
</feature>
<dbReference type="RefSeq" id="XP_047781164.1">
    <property type="nucleotide sequence ID" value="XM_047919049.1"/>
</dbReference>
<organism evidence="10 11">
    <name type="scientific">Rhodofomes roseus</name>
    <dbReference type="NCBI Taxonomy" id="34475"/>
    <lineage>
        <taxon>Eukaryota</taxon>
        <taxon>Fungi</taxon>
        <taxon>Dikarya</taxon>
        <taxon>Basidiomycota</taxon>
        <taxon>Agaricomycotina</taxon>
        <taxon>Agaricomycetes</taxon>
        <taxon>Polyporales</taxon>
        <taxon>Rhodofomes</taxon>
    </lineage>
</organism>
<evidence type="ECO:0000256" key="5">
    <source>
        <dbReference type="ARBA" id="ARBA00022824"/>
    </source>
</evidence>
<evidence type="ECO:0000256" key="4">
    <source>
        <dbReference type="ARBA" id="ARBA00022801"/>
    </source>
</evidence>
<comment type="caution">
    <text evidence="10">The sequence shown here is derived from an EMBL/GenBank/DDBJ whole genome shotgun (WGS) entry which is preliminary data.</text>
</comment>